<evidence type="ECO:0000313" key="4">
    <source>
        <dbReference type="EMBL" id="MBH5402440.1"/>
    </source>
</evidence>
<keyword evidence="3" id="KW-0472">Membrane</keyword>
<keyword evidence="3" id="KW-0812">Transmembrane</keyword>
<gene>
    <name evidence="4" type="ORF">HZZ13_32315</name>
</gene>
<sequence>MHVERIIRSRIVRRSLALGIIALGGWALLPYVTYRIAPSAFVNAELMRVTAPIAGQLSPDLPRKGEYFQRTRVVPLIEARSPDRRHLMDLDQQLAVSTKRAELARRQLEEIAELDRKLRERSEDHRLGMVARLSHEIGETEAEKGGCLAEARQRNDVAGRMERLVKLGVSSQIRSGEAQASQEATAARCQMADERLRRLRTELGAAEKGIYLRGDANDVPYSQQQRERLVLRRQELETDQLQNSSRSAQLAAEIAEERARLDRLDHYDLSLPAAHVVWSVAASPGSMVTEGQSVFDFADCERRFIVVELPERDFEKIKAGDAATVRLIGSREWKSGQIRQVRGSAAYGDDRLLAARVPRPDPGNITVEISLPPNVTPADSNGSCDIGRLAEVRFERRADGLLRLVSSKLKWLTARLELDQSPL</sequence>
<reference evidence="4 5" key="1">
    <citation type="submission" date="2020-07" db="EMBL/GenBank/DDBJ databases">
        <title>Bradyrhizobium diversity isolated from nodules of indigenous legumes of Western Australia.</title>
        <authorList>
            <person name="Klepa M.S."/>
        </authorList>
    </citation>
    <scope>NUCLEOTIDE SEQUENCE [LARGE SCALE GENOMIC DNA]</scope>
    <source>
        <strain evidence="4 5">CNPSo 4010</strain>
    </source>
</reference>
<evidence type="ECO:0000256" key="3">
    <source>
        <dbReference type="SAM" id="Phobius"/>
    </source>
</evidence>
<keyword evidence="3" id="KW-1133">Transmembrane helix</keyword>
<dbReference type="Proteomes" id="UP000807370">
    <property type="component" value="Unassembled WGS sequence"/>
</dbReference>
<keyword evidence="2" id="KW-0175">Coiled coil</keyword>
<comment type="subcellular location">
    <subcellularLocation>
        <location evidence="1">Cell envelope</location>
    </subcellularLocation>
</comment>
<dbReference type="InterPro" id="IPR050465">
    <property type="entry name" value="UPF0194_transport"/>
</dbReference>
<comment type="caution">
    <text evidence="4">The sequence shown here is derived from an EMBL/GenBank/DDBJ whole genome shotgun (WGS) entry which is preliminary data.</text>
</comment>
<keyword evidence="5" id="KW-1185">Reference proteome</keyword>
<accession>A0ABS0PZD8</accession>
<dbReference type="PANTHER" id="PTHR32347">
    <property type="entry name" value="EFFLUX SYSTEM COMPONENT YKNX-RELATED"/>
    <property type="match status" value="1"/>
</dbReference>
<evidence type="ECO:0000256" key="2">
    <source>
        <dbReference type="ARBA" id="ARBA00023054"/>
    </source>
</evidence>
<feature type="transmembrane region" description="Helical" evidence="3">
    <location>
        <begin position="12"/>
        <end position="32"/>
    </location>
</feature>
<evidence type="ECO:0000313" key="5">
    <source>
        <dbReference type="Proteomes" id="UP000807370"/>
    </source>
</evidence>
<protein>
    <submittedName>
        <fullName evidence="4">HlyD family efflux transporter periplasmic adaptor subunit</fullName>
    </submittedName>
</protein>
<dbReference type="PANTHER" id="PTHR32347:SF29">
    <property type="entry name" value="UPF0194 MEMBRANE PROTEIN YBHG"/>
    <property type="match status" value="1"/>
</dbReference>
<name>A0ABS0PZD8_9BRAD</name>
<dbReference type="EMBL" id="JACCHP010000028">
    <property type="protein sequence ID" value="MBH5402440.1"/>
    <property type="molecule type" value="Genomic_DNA"/>
</dbReference>
<evidence type="ECO:0000256" key="1">
    <source>
        <dbReference type="ARBA" id="ARBA00004196"/>
    </source>
</evidence>
<proteinExistence type="predicted"/>
<organism evidence="4 5">
    <name type="scientific">Bradyrhizobium agreste</name>
    <dbReference type="NCBI Taxonomy" id="2751811"/>
    <lineage>
        <taxon>Bacteria</taxon>
        <taxon>Pseudomonadati</taxon>
        <taxon>Pseudomonadota</taxon>
        <taxon>Alphaproteobacteria</taxon>
        <taxon>Hyphomicrobiales</taxon>
        <taxon>Nitrobacteraceae</taxon>
        <taxon>Bradyrhizobium</taxon>
    </lineage>
</organism>